<dbReference type="PANTHER" id="PTHR30537:SF3">
    <property type="entry name" value="TRANSCRIPTIONAL REGULATORY PROTEIN"/>
    <property type="match status" value="1"/>
</dbReference>
<dbReference type="PROSITE" id="PS50931">
    <property type="entry name" value="HTH_LYSR"/>
    <property type="match status" value="1"/>
</dbReference>
<dbReference type="PRINTS" id="PR00039">
    <property type="entry name" value="HTHLYSR"/>
</dbReference>
<accession>A0ABS4AQM3</accession>
<dbReference type="InterPro" id="IPR000847">
    <property type="entry name" value="LysR_HTH_N"/>
</dbReference>
<organism evidence="6 7">
    <name type="scientific">Roseomonas nitratireducens</name>
    <dbReference type="NCBI Taxonomy" id="2820810"/>
    <lineage>
        <taxon>Bacteria</taxon>
        <taxon>Pseudomonadati</taxon>
        <taxon>Pseudomonadota</taxon>
        <taxon>Alphaproteobacteria</taxon>
        <taxon>Acetobacterales</taxon>
        <taxon>Roseomonadaceae</taxon>
        <taxon>Roseomonas</taxon>
    </lineage>
</organism>
<dbReference type="Gene3D" id="3.40.190.290">
    <property type="match status" value="1"/>
</dbReference>
<proteinExistence type="inferred from homology"/>
<dbReference type="InterPro" id="IPR058163">
    <property type="entry name" value="LysR-type_TF_proteobact-type"/>
</dbReference>
<protein>
    <submittedName>
        <fullName evidence="6">LysR family transcriptional regulator</fullName>
    </submittedName>
</protein>
<dbReference type="InterPro" id="IPR036390">
    <property type="entry name" value="WH_DNA-bd_sf"/>
</dbReference>
<comment type="similarity">
    <text evidence="1">Belongs to the LysR transcriptional regulatory family.</text>
</comment>
<evidence type="ECO:0000313" key="6">
    <source>
        <dbReference type="EMBL" id="MBP0462867.1"/>
    </source>
</evidence>
<evidence type="ECO:0000256" key="1">
    <source>
        <dbReference type="ARBA" id="ARBA00009437"/>
    </source>
</evidence>
<dbReference type="PANTHER" id="PTHR30537">
    <property type="entry name" value="HTH-TYPE TRANSCRIPTIONAL REGULATOR"/>
    <property type="match status" value="1"/>
</dbReference>
<evidence type="ECO:0000256" key="3">
    <source>
        <dbReference type="ARBA" id="ARBA00023125"/>
    </source>
</evidence>
<evidence type="ECO:0000256" key="2">
    <source>
        <dbReference type="ARBA" id="ARBA00023015"/>
    </source>
</evidence>
<keyword evidence="3" id="KW-0238">DNA-binding</keyword>
<comment type="caution">
    <text evidence="6">The sequence shown here is derived from an EMBL/GenBank/DDBJ whole genome shotgun (WGS) entry which is preliminary data.</text>
</comment>
<dbReference type="Gene3D" id="1.10.10.10">
    <property type="entry name" value="Winged helix-like DNA-binding domain superfamily/Winged helix DNA-binding domain"/>
    <property type="match status" value="1"/>
</dbReference>
<keyword evidence="7" id="KW-1185">Reference proteome</keyword>
<dbReference type="SUPFAM" id="SSF46785">
    <property type="entry name" value="Winged helix' DNA-binding domain"/>
    <property type="match status" value="1"/>
</dbReference>
<feature type="domain" description="HTH lysR-type" evidence="5">
    <location>
        <begin position="8"/>
        <end position="65"/>
    </location>
</feature>
<keyword evidence="4" id="KW-0804">Transcription</keyword>
<dbReference type="InterPro" id="IPR005119">
    <property type="entry name" value="LysR_subst-bd"/>
</dbReference>
<evidence type="ECO:0000259" key="5">
    <source>
        <dbReference type="PROSITE" id="PS50931"/>
    </source>
</evidence>
<dbReference type="EMBL" id="JAGIYZ010000002">
    <property type="protein sequence ID" value="MBP0462867.1"/>
    <property type="molecule type" value="Genomic_DNA"/>
</dbReference>
<gene>
    <name evidence="6" type="ORF">J5Y09_02985</name>
</gene>
<dbReference type="RefSeq" id="WP_209350266.1">
    <property type="nucleotide sequence ID" value="NZ_JAGIYZ010000002.1"/>
</dbReference>
<sequence>MNWLVPPFDWTLARAFLATAETGSLSAAARMLGQAQPTIGRQVAALERRLGIVLFERVGRGLALTPTGREVLEHVRAMGEAAGRVSLVAAGRSQAIEGPIRITASEVYAAHLLPPIIARLRETHPGITVEIIATNRPADLLRREADIAVRNFESRDAELIVRKVADDRARAYATPECLRRLGRPRRWADLAEAPFVGFDRTELLIEGMRALGLHLTRRNFPVQADSHLVHWALVRQGLGIGLITEALGEAEPAVLRVLREEPPLTFPIWLATHRELHMSVRVRLVFDLLADALSASRR</sequence>
<dbReference type="Pfam" id="PF00126">
    <property type="entry name" value="HTH_1"/>
    <property type="match status" value="1"/>
</dbReference>
<reference evidence="6 7" key="1">
    <citation type="submission" date="2021-03" db="EMBL/GenBank/DDBJ databases">
        <authorList>
            <person name="So Y."/>
        </authorList>
    </citation>
    <scope>NUCLEOTIDE SEQUENCE [LARGE SCALE GENOMIC DNA]</scope>
    <source>
        <strain evidence="6 7">PWR1</strain>
    </source>
</reference>
<evidence type="ECO:0000313" key="7">
    <source>
        <dbReference type="Proteomes" id="UP000680815"/>
    </source>
</evidence>
<dbReference type="Proteomes" id="UP000680815">
    <property type="component" value="Unassembled WGS sequence"/>
</dbReference>
<evidence type="ECO:0000256" key="4">
    <source>
        <dbReference type="ARBA" id="ARBA00023163"/>
    </source>
</evidence>
<dbReference type="SUPFAM" id="SSF53850">
    <property type="entry name" value="Periplasmic binding protein-like II"/>
    <property type="match status" value="1"/>
</dbReference>
<name>A0ABS4AQM3_9PROT</name>
<dbReference type="Pfam" id="PF03466">
    <property type="entry name" value="LysR_substrate"/>
    <property type="match status" value="1"/>
</dbReference>
<keyword evidence="2" id="KW-0805">Transcription regulation</keyword>
<dbReference type="InterPro" id="IPR036388">
    <property type="entry name" value="WH-like_DNA-bd_sf"/>
</dbReference>